<dbReference type="GO" id="GO:0044550">
    <property type="term" value="P:secondary metabolite biosynthetic process"/>
    <property type="evidence" value="ECO:0007669"/>
    <property type="project" value="TreeGrafter"/>
</dbReference>
<keyword evidence="3" id="KW-0436">Ligase</keyword>
<keyword evidence="2" id="KW-0597">Phosphoprotein</keyword>
<dbReference type="InterPro" id="IPR023213">
    <property type="entry name" value="CAT-like_dom_sf"/>
</dbReference>
<dbReference type="Pfam" id="PF00550">
    <property type="entry name" value="PP-binding"/>
    <property type="match status" value="1"/>
</dbReference>
<dbReference type="InterPro" id="IPR010071">
    <property type="entry name" value="AA_adenyl_dom"/>
</dbReference>
<feature type="domain" description="Carrier" evidence="4">
    <location>
        <begin position="701"/>
        <end position="777"/>
    </location>
</feature>
<reference evidence="5" key="1">
    <citation type="journal article" date="2020" name="Stud. Mycol.">
        <title>101 Dothideomycetes genomes: a test case for predicting lifestyles and emergence of pathogens.</title>
        <authorList>
            <person name="Haridas S."/>
            <person name="Albert R."/>
            <person name="Binder M."/>
            <person name="Bloem J."/>
            <person name="Labutti K."/>
            <person name="Salamov A."/>
            <person name="Andreopoulos B."/>
            <person name="Baker S."/>
            <person name="Barry K."/>
            <person name="Bills G."/>
            <person name="Bluhm B."/>
            <person name="Cannon C."/>
            <person name="Castanera R."/>
            <person name="Culley D."/>
            <person name="Daum C."/>
            <person name="Ezra D."/>
            <person name="Gonzalez J."/>
            <person name="Henrissat B."/>
            <person name="Kuo A."/>
            <person name="Liang C."/>
            <person name="Lipzen A."/>
            <person name="Lutzoni F."/>
            <person name="Magnuson J."/>
            <person name="Mondo S."/>
            <person name="Nolan M."/>
            <person name="Ohm R."/>
            <person name="Pangilinan J."/>
            <person name="Park H.-J."/>
            <person name="Ramirez L."/>
            <person name="Alfaro M."/>
            <person name="Sun H."/>
            <person name="Tritt A."/>
            <person name="Yoshinaga Y."/>
            <person name="Zwiers L.-H."/>
            <person name="Turgeon B."/>
            <person name="Goodwin S."/>
            <person name="Spatafora J."/>
            <person name="Crous P."/>
            <person name="Grigoriev I."/>
        </authorList>
    </citation>
    <scope>NUCLEOTIDE SEQUENCE</scope>
    <source>
        <strain evidence="5">CBS 107.79</strain>
    </source>
</reference>
<dbReference type="OrthoDB" id="416786at2759"/>
<protein>
    <submittedName>
        <fullName evidence="5">Acetyl-CoA synthetase-like protein</fullName>
    </submittedName>
</protein>
<dbReference type="SUPFAM" id="SSF52777">
    <property type="entry name" value="CoA-dependent acyltransferases"/>
    <property type="match status" value="2"/>
</dbReference>
<dbReference type="InterPro" id="IPR020845">
    <property type="entry name" value="AMP-binding_CS"/>
</dbReference>
<dbReference type="EMBL" id="ML976707">
    <property type="protein sequence ID" value="KAF1969681.1"/>
    <property type="molecule type" value="Genomic_DNA"/>
</dbReference>
<dbReference type="PROSITE" id="PS50075">
    <property type="entry name" value="CARRIER"/>
    <property type="match status" value="1"/>
</dbReference>
<dbReference type="Gene3D" id="3.30.559.30">
    <property type="entry name" value="Nonribosomal peptide synthetase, condensation domain"/>
    <property type="match status" value="1"/>
</dbReference>
<evidence type="ECO:0000313" key="6">
    <source>
        <dbReference type="Proteomes" id="UP000800036"/>
    </source>
</evidence>
<dbReference type="GO" id="GO:0016874">
    <property type="term" value="F:ligase activity"/>
    <property type="evidence" value="ECO:0007669"/>
    <property type="project" value="UniProtKB-KW"/>
</dbReference>
<accession>A0A6A5UXG9</accession>
<name>A0A6A5UXG9_9PLEO</name>
<proteinExistence type="predicted"/>
<dbReference type="NCBIfam" id="TIGR01733">
    <property type="entry name" value="AA-adenyl-dom"/>
    <property type="match status" value="1"/>
</dbReference>
<dbReference type="InterPro" id="IPR042099">
    <property type="entry name" value="ANL_N_sf"/>
</dbReference>
<dbReference type="GO" id="GO:0043041">
    <property type="term" value="P:amino acid activation for nonribosomal peptide biosynthetic process"/>
    <property type="evidence" value="ECO:0007669"/>
    <property type="project" value="TreeGrafter"/>
</dbReference>
<dbReference type="SUPFAM" id="SSF47336">
    <property type="entry name" value="ACP-like"/>
    <property type="match status" value="1"/>
</dbReference>
<organism evidence="5 6">
    <name type="scientific">Bimuria novae-zelandiae CBS 107.79</name>
    <dbReference type="NCBI Taxonomy" id="1447943"/>
    <lineage>
        <taxon>Eukaryota</taxon>
        <taxon>Fungi</taxon>
        <taxon>Dikarya</taxon>
        <taxon>Ascomycota</taxon>
        <taxon>Pezizomycotina</taxon>
        <taxon>Dothideomycetes</taxon>
        <taxon>Pleosporomycetidae</taxon>
        <taxon>Pleosporales</taxon>
        <taxon>Massarineae</taxon>
        <taxon>Didymosphaeriaceae</taxon>
        <taxon>Bimuria</taxon>
    </lineage>
</organism>
<evidence type="ECO:0000256" key="3">
    <source>
        <dbReference type="ARBA" id="ARBA00022598"/>
    </source>
</evidence>
<dbReference type="Gene3D" id="1.10.1200.10">
    <property type="entry name" value="ACP-like"/>
    <property type="match status" value="1"/>
</dbReference>
<keyword evidence="6" id="KW-1185">Reference proteome</keyword>
<dbReference type="FunFam" id="3.30.300.30:FF:000015">
    <property type="entry name" value="Nonribosomal peptide synthase SidD"/>
    <property type="match status" value="1"/>
</dbReference>
<dbReference type="CDD" id="cd19545">
    <property type="entry name" value="FUM14_C_NRPS-like"/>
    <property type="match status" value="1"/>
</dbReference>
<keyword evidence="1" id="KW-0596">Phosphopantetheine</keyword>
<dbReference type="CDD" id="cd05918">
    <property type="entry name" value="A_NRPS_SidN3_like"/>
    <property type="match status" value="1"/>
</dbReference>
<dbReference type="InterPro" id="IPR009081">
    <property type="entry name" value="PP-bd_ACP"/>
</dbReference>
<dbReference type="Proteomes" id="UP000800036">
    <property type="component" value="Unassembled WGS sequence"/>
</dbReference>
<dbReference type="Gene3D" id="3.30.300.30">
    <property type="match status" value="1"/>
</dbReference>
<dbReference type="GO" id="GO:0031177">
    <property type="term" value="F:phosphopantetheine binding"/>
    <property type="evidence" value="ECO:0007669"/>
    <property type="project" value="TreeGrafter"/>
</dbReference>
<dbReference type="PANTHER" id="PTHR45527:SF1">
    <property type="entry name" value="FATTY ACID SYNTHASE"/>
    <property type="match status" value="1"/>
</dbReference>
<dbReference type="PROSITE" id="PS00455">
    <property type="entry name" value="AMP_BINDING"/>
    <property type="match status" value="1"/>
</dbReference>
<dbReference type="SUPFAM" id="SSF56801">
    <property type="entry name" value="Acetyl-CoA synthetase-like"/>
    <property type="match status" value="1"/>
</dbReference>
<dbReference type="Pfam" id="PF00501">
    <property type="entry name" value="AMP-binding"/>
    <property type="match status" value="1"/>
</dbReference>
<dbReference type="GO" id="GO:0005737">
    <property type="term" value="C:cytoplasm"/>
    <property type="evidence" value="ECO:0007669"/>
    <property type="project" value="TreeGrafter"/>
</dbReference>
<gene>
    <name evidence="5" type="ORF">BU23DRAFT_512868</name>
</gene>
<evidence type="ECO:0000259" key="4">
    <source>
        <dbReference type="PROSITE" id="PS50075"/>
    </source>
</evidence>
<dbReference type="InterPro" id="IPR000873">
    <property type="entry name" value="AMP-dep_synth/lig_dom"/>
</dbReference>
<dbReference type="Gene3D" id="3.30.559.10">
    <property type="entry name" value="Chloramphenicol acetyltransferase-like domain"/>
    <property type="match status" value="1"/>
</dbReference>
<dbReference type="InterPro" id="IPR045851">
    <property type="entry name" value="AMP-bd_C_sf"/>
</dbReference>
<evidence type="ECO:0000313" key="5">
    <source>
        <dbReference type="EMBL" id="KAF1969681.1"/>
    </source>
</evidence>
<evidence type="ECO:0000256" key="1">
    <source>
        <dbReference type="ARBA" id="ARBA00022450"/>
    </source>
</evidence>
<dbReference type="InterPro" id="IPR001242">
    <property type="entry name" value="Condensation_dom"/>
</dbReference>
<dbReference type="Pfam" id="PF00668">
    <property type="entry name" value="Condensation"/>
    <property type="match status" value="1"/>
</dbReference>
<dbReference type="Gene3D" id="3.40.50.12780">
    <property type="entry name" value="N-terminal domain of ligase-like"/>
    <property type="match status" value="1"/>
</dbReference>
<sequence>MAPMSVKQEVAKLDQVDPDLYCAAWAVVLVRHAGIDDACEVVFKSQSSALLRLTFSVQLEAGDFLHHVGQELKTLSAPISTLESNTELPVVTLKTAVGEQHTAISTAVGSITQVKLLFAHFHQAVHQLRSLPQSTRLGVIDIACIEDRQQVLRWNEAPPPRIDETLCSLFADQVRQRPSAIAVASWDGELLYSELDELSAKLAGEIVRRAVSPQQTIALCFDKSLLAVVAMLAVLRARGAFVNLGIALPHQRQSAILKASGAVLLIVDSNNASRLEDHQTVPGLLVDIDSVTALPIPTQPLPHVFPGDAAAITFTSGSTGAPKGIVVEHGSIATSCDAMTSRLDLGPHSRVLQFASFTFDAAVGDTFYALSRGATVCIPSERERVDDLAGAARRLDVNWAFLTPSVLSLLEPRDIPSLRRLLVGGEKPDPKHIALWAQYVSLHLVMGPAECAIYCAASEAVQPGQDTSTFGRAAGCRLWVVDENDHSKLAPVGCPGELVVEGRIVARGYLNDPKRSVASFLGPKDVPWLPPQHENRLYKSGDLVRFNVDYGTFSFVARKDTQVKLHGQRVELSEIEIQLKNTIPGVESALVVLNTSAEHANRHPLVSFLVFARTSAAVEDATGQTLWLTPCGTNMLRKARDQLAAVLPTYMVPTLYVPVTHVPFTANGKRDTVRLRDIAQNLSQDELHAFSLSQRSEIATRPLSQPEKQLRELWALILRVETSDLGPNSDFIREGGDSLMAMHLVSAAEKQGLHLQVATILMHPRLSDMALEVTSPQTLAQDTTPAPFTLLPGPIDDIKNYCATACAMDVDQIEDIYPTAPIQNQLWAGSQRRLGTYILQITYQLPSPVRLETFRSAWDQVIRSADILRTRLVSRPDTGLLQVVSKTFEWDTFDSEEDFKKRDHYATMNLNSPLARLAIISPAQSPIFVFVAHHLLYDAFMLNMIFVRITDICMTGNTSALFPYKNFVSYVQRLPTGPSMAFWKAALDGCPTPSWPPAAPPNIKTTKHIRHHIAISVRPTEFTIATFAQAAFTLLFASHTQANDVVFAMTFSGRDADIPSILDTAGPTLYTVPFRMKTPSNGTLRTFLNSVRGYIRDSAPFGHIGLPAIAKASPDAARALDIRCVFSVQPSHVVAPEEVFGPRTSFREEMGRLPLIFEVFVVPGGVDVSAEFNTGSLGGEEVQRFVEKFGRVLGRLFSMELDALVGGEELYE</sequence>
<dbReference type="PANTHER" id="PTHR45527">
    <property type="entry name" value="NONRIBOSOMAL PEPTIDE SYNTHETASE"/>
    <property type="match status" value="1"/>
</dbReference>
<evidence type="ECO:0000256" key="2">
    <source>
        <dbReference type="ARBA" id="ARBA00022553"/>
    </source>
</evidence>
<dbReference type="InterPro" id="IPR036736">
    <property type="entry name" value="ACP-like_sf"/>
</dbReference>
<dbReference type="AlphaFoldDB" id="A0A6A5UXG9"/>